<dbReference type="Proteomes" id="UP000249163">
    <property type="component" value="Chromosome"/>
</dbReference>
<dbReference type="AlphaFoldDB" id="A0AAD0P5Q1"/>
<evidence type="ECO:0000313" key="2">
    <source>
        <dbReference type="Proteomes" id="UP000249163"/>
    </source>
</evidence>
<protein>
    <recommendedName>
        <fullName evidence="3">Lipoprotein</fullName>
    </recommendedName>
</protein>
<organism evidence="1 2">
    <name type="scientific">Paenibacillus odorifer</name>
    <dbReference type="NCBI Taxonomy" id="189426"/>
    <lineage>
        <taxon>Bacteria</taxon>
        <taxon>Bacillati</taxon>
        <taxon>Bacillota</taxon>
        <taxon>Bacilli</taxon>
        <taxon>Bacillales</taxon>
        <taxon>Paenibacillaceae</taxon>
        <taxon>Paenibacillus</taxon>
    </lineage>
</organism>
<proteinExistence type="predicted"/>
<gene>
    <name evidence="1" type="ORF">CD191_26665</name>
</gene>
<evidence type="ECO:0000313" key="1">
    <source>
        <dbReference type="EMBL" id="AWV35908.1"/>
    </source>
</evidence>
<accession>A0AAD0P5Q1</accession>
<evidence type="ECO:0008006" key="3">
    <source>
        <dbReference type="Google" id="ProtNLM"/>
    </source>
</evidence>
<dbReference type="PROSITE" id="PS51257">
    <property type="entry name" value="PROKAR_LIPOPROTEIN"/>
    <property type="match status" value="1"/>
</dbReference>
<name>A0AAD0P5Q1_9BACL</name>
<dbReference type="EMBL" id="CP021965">
    <property type="protein sequence ID" value="AWV35908.1"/>
    <property type="molecule type" value="Genomic_DNA"/>
</dbReference>
<sequence>MKKLRTIIIPLFLIFLLGCSDEQISDNSKKEYSQAEQFITGMGYLIISNEGIVSEYLLNKKLLTDMPYMQYWSVQSVDPVDYIGKEITTSKFIVKNHPLDNEKDNTKKQTLIFLLEADDQVIGGYSFPDFAELHMGWVYTIDGKTLEELTGEAFPKWSKEWNLKYK</sequence>
<reference evidence="1 2" key="1">
    <citation type="submission" date="2017-06" db="EMBL/GenBank/DDBJ databases">
        <title>Complete genome sequence of Paenibacillus odorifer CBA7130.</title>
        <authorList>
            <person name="Nam Y.-D."/>
            <person name="Kang J."/>
            <person name="Chung W.-H."/>
        </authorList>
    </citation>
    <scope>NUCLEOTIDE SEQUENCE [LARGE SCALE GENOMIC DNA]</scope>
    <source>
        <strain evidence="1 2">CBA7130</strain>
    </source>
</reference>
<dbReference type="RefSeq" id="WP_111505657.1">
    <property type="nucleotide sequence ID" value="NZ_CP021965.1"/>
</dbReference>